<dbReference type="InterPro" id="IPR031778">
    <property type="entry name" value="Sortilin_N"/>
</dbReference>
<dbReference type="RefSeq" id="WP_129435505.1">
    <property type="nucleotide sequence ID" value="NZ_SBKO01000002.1"/>
</dbReference>
<accession>A0A4Q1K2U1</accession>
<name>A0A4Q1K2U1_9FLAO</name>
<dbReference type="SUPFAM" id="SSF110296">
    <property type="entry name" value="Oligoxyloglucan reducing end-specific cellobiohydrolase"/>
    <property type="match status" value="1"/>
</dbReference>
<dbReference type="PANTHER" id="PTHR47199">
    <property type="entry name" value="PHOTOSYSTEM II STABILITY/ASSEMBLY FACTOR HCF136, CHLOROPLASTIC"/>
    <property type="match status" value="1"/>
</dbReference>
<dbReference type="AlphaFoldDB" id="A0A4Q1K2U1"/>
<evidence type="ECO:0000259" key="3">
    <source>
        <dbReference type="Pfam" id="PF15902"/>
    </source>
</evidence>
<feature type="domain" description="Sortilin N-terminal" evidence="3">
    <location>
        <begin position="155"/>
        <end position="278"/>
    </location>
</feature>
<dbReference type="Gene3D" id="2.130.10.10">
    <property type="entry name" value="YVTN repeat-like/Quinoprotein amine dehydrogenase"/>
    <property type="match status" value="1"/>
</dbReference>
<dbReference type="Proteomes" id="UP000290283">
    <property type="component" value="Unassembled WGS sequence"/>
</dbReference>
<dbReference type="EMBL" id="SBKO01000002">
    <property type="protein sequence ID" value="RXR19047.1"/>
    <property type="molecule type" value="Genomic_DNA"/>
</dbReference>
<feature type="signal peptide" evidence="2">
    <location>
        <begin position="1"/>
        <end position="21"/>
    </location>
</feature>
<organism evidence="4 5">
    <name type="scientific">Flavobacterium amnicola</name>
    <dbReference type="NCBI Taxonomy" id="2506422"/>
    <lineage>
        <taxon>Bacteria</taxon>
        <taxon>Pseudomonadati</taxon>
        <taxon>Bacteroidota</taxon>
        <taxon>Flavobacteriia</taxon>
        <taxon>Flavobacteriales</taxon>
        <taxon>Flavobacteriaceae</taxon>
        <taxon>Flavobacterium</taxon>
    </lineage>
</organism>
<evidence type="ECO:0000256" key="2">
    <source>
        <dbReference type="SAM" id="SignalP"/>
    </source>
</evidence>
<dbReference type="InterPro" id="IPR015943">
    <property type="entry name" value="WD40/YVTN_repeat-like_dom_sf"/>
</dbReference>
<protein>
    <submittedName>
        <fullName evidence="4">Oxidoreductase</fullName>
    </submittedName>
</protein>
<dbReference type="Pfam" id="PF15902">
    <property type="entry name" value="Sortilin-Vps10"/>
    <property type="match status" value="1"/>
</dbReference>
<gene>
    <name evidence="4" type="ORF">EQG63_06265</name>
</gene>
<dbReference type="PANTHER" id="PTHR47199:SF2">
    <property type="entry name" value="PHOTOSYSTEM II STABILITY_ASSEMBLY FACTOR HCF136, CHLOROPLASTIC"/>
    <property type="match status" value="1"/>
</dbReference>
<dbReference type="OrthoDB" id="9813892at2"/>
<dbReference type="CDD" id="cd15482">
    <property type="entry name" value="Sialidase_non-viral"/>
    <property type="match status" value="1"/>
</dbReference>
<proteinExistence type="predicted"/>
<evidence type="ECO:0000313" key="4">
    <source>
        <dbReference type="EMBL" id="RXR19047.1"/>
    </source>
</evidence>
<comment type="caution">
    <text evidence="4">The sequence shown here is derived from an EMBL/GenBank/DDBJ whole genome shotgun (WGS) entry which is preliminary data.</text>
</comment>
<feature type="chain" id="PRO_5020741411" evidence="2">
    <location>
        <begin position="22"/>
        <end position="350"/>
    </location>
</feature>
<evidence type="ECO:0000313" key="5">
    <source>
        <dbReference type="Proteomes" id="UP000290283"/>
    </source>
</evidence>
<keyword evidence="5" id="KW-1185">Reference proteome</keyword>
<keyword evidence="1" id="KW-0677">Repeat</keyword>
<keyword evidence="2" id="KW-0732">Signal</keyword>
<reference evidence="5" key="1">
    <citation type="submission" date="2019-01" db="EMBL/GenBank/DDBJ databases">
        <title>Cytophagaceae bacterium strain CAR-16.</title>
        <authorList>
            <person name="Chen W.-M."/>
        </authorList>
    </citation>
    <scope>NUCLEOTIDE SEQUENCE [LARGE SCALE GENOMIC DNA]</scope>
    <source>
        <strain evidence="5">LLJ-11</strain>
    </source>
</reference>
<dbReference type="PROSITE" id="PS51257">
    <property type="entry name" value="PROKAR_LIPOPROTEIN"/>
    <property type="match status" value="1"/>
</dbReference>
<evidence type="ECO:0000256" key="1">
    <source>
        <dbReference type="ARBA" id="ARBA00022737"/>
    </source>
</evidence>
<sequence>MRKIVMLSFLLLFMISCSSSKKTVDSFNYSKIEIDTLLNQKMSSRALLVDGNKVWFGATGNKFGFVNLTTKEHKIIEVGNVDLKIDFRSIAQTPNAVFVASVANPGLIYKIDKDLGKIELVYEEKHEKVFYDSMLFMNDNEGIVIGDPTENCPSIVITNNGGDTWRKLSCSNLPNFDEGEAFFAASNTNIMYRNNTLIMVSGGKKSRVYTSKDKGKTWQTFETPIVQGSAMTGAFTADFYNERIGIIAGGDYEKPQQNNTNKAITKDGGKTWQLMAENQGFGYASCIQFVPKSKGKCLLEMGANGIFYSNDSAKSWTQLAPDKDFIAFRFVDEKTVVASGKNRIVSIHLK</sequence>